<name>A0A1S8KNL3_9LACT</name>
<feature type="domain" description="Phospholipid/glycerol acyltransferase" evidence="3">
    <location>
        <begin position="35"/>
        <end position="145"/>
    </location>
</feature>
<proteinExistence type="predicted"/>
<protein>
    <submittedName>
        <fullName evidence="4">1-acyl-sn-glycerol-3-phosphate acyltransferase</fullName>
    </submittedName>
</protein>
<evidence type="ECO:0000313" key="4">
    <source>
        <dbReference type="EMBL" id="OOL81075.1"/>
    </source>
</evidence>
<evidence type="ECO:0000313" key="5">
    <source>
        <dbReference type="Proteomes" id="UP000190409"/>
    </source>
</evidence>
<dbReference type="GO" id="GO:0003841">
    <property type="term" value="F:1-acylglycerol-3-phosphate O-acyltransferase activity"/>
    <property type="evidence" value="ECO:0007669"/>
    <property type="project" value="TreeGrafter"/>
</dbReference>
<dbReference type="CDD" id="cd07989">
    <property type="entry name" value="LPLAT_AGPAT-like"/>
    <property type="match status" value="1"/>
</dbReference>
<dbReference type="PANTHER" id="PTHR10434">
    <property type="entry name" value="1-ACYL-SN-GLYCEROL-3-PHOSPHATE ACYLTRANSFERASE"/>
    <property type="match status" value="1"/>
</dbReference>
<evidence type="ECO:0000256" key="2">
    <source>
        <dbReference type="ARBA" id="ARBA00023315"/>
    </source>
</evidence>
<dbReference type="SMART" id="SM00563">
    <property type="entry name" value="PlsC"/>
    <property type="match status" value="1"/>
</dbReference>
<dbReference type="Proteomes" id="UP000190409">
    <property type="component" value="Unassembled WGS sequence"/>
</dbReference>
<keyword evidence="2 4" id="KW-0012">Acyltransferase</keyword>
<gene>
    <name evidence="4" type="ORF">BWX42_04315</name>
</gene>
<dbReference type="SUPFAM" id="SSF69593">
    <property type="entry name" value="Glycerol-3-phosphate (1)-acyltransferase"/>
    <property type="match status" value="1"/>
</dbReference>
<dbReference type="PANTHER" id="PTHR10434:SF40">
    <property type="entry name" value="1-ACYL-SN-GLYCEROL-3-PHOSPHATE ACYLTRANSFERASE"/>
    <property type="match status" value="1"/>
</dbReference>
<dbReference type="InterPro" id="IPR002123">
    <property type="entry name" value="Plipid/glycerol_acylTrfase"/>
</dbReference>
<keyword evidence="1 4" id="KW-0808">Transferase</keyword>
<dbReference type="GO" id="GO:0006654">
    <property type="term" value="P:phosphatidic acid biosynthetic process"/>
    <property type="evidence" value="ECO:0007669"/>
    <property type="project" value="TreeGrafter"/>
</dbReference>
<sequence>MFFRITVSIIHFLLWIFNGTIDVQGKEHLPENDTYVLIAPHRSLLDPVFIVIAAAPREFTVMAKAELFENALFGWFIRKLNAFPVDRENPGPSAIKTPVKALKNTDKSFLIFPSGTRHSTDLKGGAVTIAKMSKKPIVPAYYDGPLTFKELFLRKKARVRFGQPFIVERKLDGVKDITAHYNDHIQAAFDQLAQDIQPKK</sequence>
<dbReference type="RefSeq" id="WP_077862567.1">
    <property type="nucleotide sequence ID" value="NZ_CP040412.1"/>
</dbReference>
<accession>A0A1S8KNL3</accession>
<evidence type="ECO:0000259" key="3">
    <source>
        <dbReference type="SMART" id="SM00563"/>
    </source>
</evidence>
<dbReference type="Pfam" id="PF01553">
    <property type="entry name" value="Acyltransferase"/>
    <property type="match status" value="1"/>
</dbReference>
<reference evidence="4 5" key="1">
    <citation type="submission" date="2017-01" db="EMBL/GenBank/DDBJ databases">
        <title>Complete Genome Sequence of Dolosigranulum pigrum isolated from a Patient with interstitial lung disease.</title>
        <authorList>
            <person name="Mukhopadhyay R."/>
            <person name="Joaquin J."/>
            <person name="Hogue R."/>
            <person name="Fitzgerald S."/>
            <person name="Jospin G."/>
            <person name="Eisen J.A."/>
            <person name="Chaturvedi V."/>
        </authorList>
    </citation>
    <scope>NUCLEOTIDE SEQUENCE [LARGE SCALE GENOMIC DNA]</scope>
    <source>
        <strain evidence="4 5">15S00348</strain>
    </source>
</reference>
<evidence type="ECO:0000256" key="1">
    <source>
        <dbReference type="ARBA" id="ARBA00022679"/>
    </source>
</evidence>
<comment type="caution">
    <text evidence="4">The sequence shown here is derived from an EMBL/GenBank/DDBJ whole genome shotgun (WGS) entry which is preliminary data.</text>
</comment>
<organism evidence="4 5">
    <name type="scientific">Dolosigranulum pigrum</name>
    <dbReference type="NCBI Taxonomy" id="29394"/>
    <lineage>
        <taxon>Bacteria</taxon>
        <taxon>Bacillati</taxon>
        <taxon>Bacillota</taxon>
        <taxon>Bacilli</taxon>
        <taxon>Lactobacillales</taxon>
        <taxon>Carnobacteriaceae</taxon>
        <taxon>Dolosigranulum</taxon>
    </lineage>
</organism>
<dbReference type="AlphaFoldDB" id="A0A1S8KNL3"/>
<dbReference type="EMBL" id="MUYF01000003">
    <property type="protein sequence ID" value="OOL81075.1"/>
    <property type="molecule type" value="Genomic_DNA"/>
</dbReference>